<gene>
    <name evidence="1" type="ordered locus">Desku_0935</name>
</gene>
<evidence type="ECO:0000313" key="1">
    <source>
        <dbReference type="EMBL" id="AEG14534.1"/>
    </source>
</evidence>
<dbReference type="RefSeq" id="WP_013822049.1">
    <property type="nucleotide sequence ID" value="NC_015573.1"/>
</dbReference>
<dbReference type="Proteomes" id="UP000009229">
    <property type="component" value="Chromosome"/>
</dbReference>
<evidence type="ECO:0000313" key="2">
    <source>
        <dbReference type="Proteomes" id="UP000009229"/>
    </source>
</evidence>
<accession>A0AAU8P8J0</accession>
<sequence>MYFPILRTISRYKIDDLLYKKLDVWLGTRRKATRNFLSPLQFSIDSGIDEDTAMLLFAICTQPDINLLKVRYMVECPYCYRKLAIFNNPMEIPEQVYCPEDEADIPVKKDNIVIWFELLSEPQDQPI</sequence>
<dbReference type="EMBL" id="CP002770">
    <property type="protein sequence ID" value="AEG14534.1"/>
    <property type="molecule type" value="Genomic_DNA"/>
</dbReference>
<proteinExistence type="predicted"/>
<reference evidence="2" key="1">
    <citation type="submission" date="2011-05" db="EMBL/GenBank/DDBJ databases">
        <title>Complete sequence of Desulfotomaculum kuznetsovii DSM 6115.</title>
        <authorList>
            <person name="Lucas S."/>
            <person name="Han J."/>
            <person name="Lapidus A."/>
            <person name="Cheng J.-F."/>
            <person name="Goodwin L."/>
            <person name="Pitluck S."/>
            <person name="Peters L."/>
            <person name="Mikhailova N."/>
            <person name="Lu M."/>
            <person name="Saunders E."/>
            <person name="Han C."/>
            <person name="Tapia R."/>
            <person name="Land M."/>
            <person name="Hauser L."/>
            <person name="Kyrpides N."/>
            <person name="Ivanova N."/>
            <person name="Pagani I."/>
            <person name="Nazina T."/>
            <person name="Ivanova A."/>
            <person name="Parshina S."/>
            <person name="Kuever J."/>
            <person name="Muyzer G."/>
            <person name="Plugge C."/>
            <person name="Stams A."/>
            <person name="Woyke T."/>
        </authorList>
    </citation>
    <scope>NUCLEOTIDE SEQUENCE [LARGE SCALE GENOMIC DNA]</scope>
    <source>
        <strain evidence="2">DSM 6115 / VKM B-1805 / 17</strain>
    </source>
</reference>
<dbReference type="KEGG" id="dku:Desku_0935"/>
<dbReference type="AlphaFoldDB" id="A0AAU8P8J0"/>
<keyword evidence="2" id="KW-1185">Reference proteome</keyword>
<name>A0AAU8P8J0_DESK7</name>
<protein>
    <submittedName>
        <fullName evidence="1">Uncharacterized protein</fullName>
    </submittedName>
</protein>
<organism evidence="1 2">
    <name type="scientific">Desulfofundulus kuznetsovii (strain DSM 6115 / VKM B-1805 / 17)</name>
    <name type="common">Desulfotomaculum kuznetsovii</name>
    <dbReference type="NCBI Taxonomy" id="760568"/>
    <lineage>
        <taxon>Bacteria</taxon>
        <taxon>Bacillati</taxon>
        <taxon>Bacillota</taxon>
        <taxon>Clostridia</taxon>
        <taxon>Eubacteriales</taxon>
        <taxon>Peptococcaceae</taxon>
        <taxon>Desulfofundulus</taxon>
    </lineage>
</organism>